<comment type="caution">
    <text evidence="1">The sequence shown here is derived from an EMBL/GenBank/DDBJ whole genome shotgun (WGS) entry which is preliminary data.</text>
</comment>
<name>A0A9P9A0F4_9PEZI</name>
<dbReference type="RefSeq" id="XP_045961447.1">
    <property type="nucleotide sequence ID" value="XM_046101999.1"/>
</dbReference>
<evidence type="ECO:0000313" key="2">
    <source>
        <dbReference type="Proteomes" id="UP000758603"/>
    </source>
</evidence>
<reference evidence="1" key="1">
    <citation type="journal article" date="2021" name="Nat. Commun.">
        <title>Genetic determinants of endophytism in the Arabidopsis root mycobiome.</title>
        <authorList>
            <person name="Mesny F."/>
            <person name="Miyauchi S."/>
            <person name="Thiergart T."/>
            <person name="Pickel B."/>
            <person name="Atanasova L."/>
            <person name="Karlsson M."/>
            <person name="Huettel B."/>
            <person name="Barry K.W."/>
            <person name="Haridas S."/>
            <person name="Chen C."/>
            <person name="Bauer D."/>
            <person name="Andreopoulos W."/>
            <person name="Pangilinan J."/>
            <person name="LaButti K."/>
            <person name="Riley R."/>
            <person name="Lipzen A."/>
            <person name="Clum A."/>
            <person name="Drula E."/>
            <person name="Henrissat B."/>
            <person name="Kohler A."/>
            <person name="Grigoriev I.V."/>
            <person name="Martin F.M."/>
            <person name="Hacquard S."/>
        </authorList>
    </citation>
    <scope>NUCLEOTIDE SEQUENCE</scope>
    <source>
        <strain evidence="1">MPI-SDFR-AT-0073</strain>
    </source>
</reference>
<evidence type="ECO:0000313" key="1">
    <source>
        <dbReference type="EMBL" id="KAH6657213.1"/>
    </source>
</evidence>
<organism evidence="1 2">
    <name type="scientific">Truncatella angustata</name>
    <dbReference type="NCBI Taxonomy" id="152316"/>
    <lineage>
        <taxon>Eukaryota</taxon>
        <taxon>Fungi</taxon>
        <taxon>Dikarya</taxon>
        <taxon>Ascomycota</taxon>
        <taxon>Pezizomycotina</taxon>
        <taxon>Sordariomycetes</taxon>
        <taxon>Xylariomycetidae</taxon>
        <taxon>Amphisphaeriales</taxon>
        <taxon>Sporocadaceae</taxon>
        <taxon>Truncatella</taxon>
    </lineage>
</organism>
<dbReference type="Proteomes" id="UP000758603">
    <property type="component" value="Unassembled WGS sequence"/>
</dbReference>
<sequence length="83" mass="9541">MWLGSPILFYLKTTTAEWLTETAISHKQGFKNSCLATHASFWAFPRQCLAHCCTAVIFPHTMIHDLLKCLRARLTRRPVMTYG</sequence>
<dbReference type="AlphaFoldDB" id="A0A9P9A0F4"/>
<dbReference type="GeneID" id="70130891"/>
<accession>A0A9P9A0F4</accession>
<proteinExistence type="predicted"/>
<gene>
    <name evidence="1" type="ORF">BKA67DRAFT_554587</name>
</gene>
<keyword evidence="2" id="KW-1185">Reference proteome</keyword>
<protein>
    <submittedName>
        <fullName evidence="1">Uncharacterized protein</fullName>
    </submittedName>
</protein>
<dbReference type="EMBL" id="JAGPXC010000002">
    <property type="protein sequence ID" value="KAH6657213.1"/>
    <property type="molecule type" value="Genomic_DNA"/>
</dbReference>